<evidence type="ECO:0000256" key="1">
    <source>
        <dbReference type="SAM" id="MobiDB-lite"/>
    </source>
</evidence>
<reference evidence="3" key="1">
    <citation type="journal article" date="2023" name="Science">
        <title>Elucidation of the pathway for biosynthesis of saponin adjuvants from the soapbark tree.</title>
        <authorList>
            <person name="Reed J."/>
            <person name="Orme A."/>
            <person name="El-Demerdash A."/>
            <person name="Owen C."/>
            <person name="Martin L.B.B."/>
            <person name="Misra R.C."/>
            <person name="Kikuchi S."/>
            <person name="Rejzek M."/>
            <person name="Martin A.C."/>
            <person name="Harkess A."/>
            <person name="Leebens-Mack J."/>
            <person name="Louveau T."/>
            <person name="Stephenson M.J."/>
            <person name="Osbourn A."/>
        </authorList>
    </citation>
    <scope>NUCLEOTIDE SEQUENCE</scope>
    <source>
        <strain evidence="3">S10</strain>
    </source>
</reference>
<feature type="chain" id="PRO_5041917857" evidence="2">
    <location>
        <begin position="30"/>
        <end position="77"/>
    </location>
</feature>
<accession>A0AAD7KNG0</accession>
<comment type="caution">
    <text evidence="3">The sequence shown here is derived from an EMBL/GenBank/DDBJ whole genome shotgun (WGS) entry which is preliminary data.</text>
</comment>
<evidence type="ECO:0000256" key="2">
    <source>
        <dbReference type="SAM" id="SignalP"/>
    </source>
</evidence>
<organism evidence="3 4">
    <name type="scientific">Quillaja saponaria</name>
    <name type="common">Soap bark tree</name>
    <dbReference type="NCBI Taxonomy" id="32244"/>
    <lineage>
        <taxon>Eukaryota</taxon>
        <taxon>Viridiplantae</taxon>
        <taxon>Streptophyta</taxon>
        <taxon>Embryophyta</taxon>
        <taxon>Tracheophyta</taxon>
        <taxon>Spermatophyta</taxon>
        <taxon>Magnoliopsida</taxon>
        <taxon>eudicotyledons</taxon>
        <taxon>Gunneridae</taxon>
        <taxon>Pentapetalae</taxon>
        <taxon>rosids</taxon>
        <taxon>fabids</taxon>
        <taxon>Fabales</taxon>
        <taxon>Quillajaceae</taxon>
        <taxon>Quillaja</taxon>
    </lineage>
</organism>
<name>A0AAD7KNG0_QUISA</name>
<proteinExistence type="predicted"/>
<keyword evidence="4" id="KW-1185">Reference proteome</keyword>
<evidence type="ECO:0000313" key="4">
    <source>
        <dbReference type="Proteomes" id="UP001163823"/>
    </source>
</evidence>
<dbReference type="Proteomes" id="UP001163823">
    <property type="component" value="Chromosome 14"/>
</dbReference>
<feature type="signal peptide" evidence="2">
    <location>
        <begin position="1"/>
        <end position="29"/>
    </location>
</feature>
<dbReference type="EMBL" id="JARAOO010000014">
    <property type="protein sequence ID" value="KAJ7943085.1"/>
    <property type="molecule type" value="Genomic_DNA"/>
</dbReference>
<gene>
    <name evidence="3" type="ORF">O6P43_032679</name>
</gene>
<feature type="region of interest" description="Disordered" evidence="1">
    <location>
        <begin position="43"/>
        <end position="77"/>
    </location>
</feature>
<evidence type="ECO:0000313" key="3">
    <source>
        <dbReference type="EMBL" id="KAJ7943085.1"/>
    </source>
</evidence>
<dbReference type="KEGG" id="qsa:O6P43_032679"/>
<feature type="compositionally biased region" description="Basic residues" evidence="1">
    <location>
        <begin position="65"/>
        <end position="77"/>
    </location>
</feature>
<dbReference type="AlphaFoldDB" id="A0AAD7KNG0"/>
<keyword evidence="2" id="KW-0732">Signal</keyword>
<sequence length="77" mass="9196">MTFHFLKRTWVLLFFLATICVMHLALVNADQNARELVALRRRYRPSPPPSPKRAPAKQIIYKPPPRPRHRKKRFIHV</sequence>
<protein>
    <submittedName>
        <fullName evidence="3">Uncharacterized protein</fullName>
    </submittedName>
</protein>